<dbReference type="EMBL" id="CP045699">
    <property type="protein sequence ID" value="QGA64374.1"/>
    <property type="molecule type" value="Genomic_DNA"/>
</dbReference>
<dbReference type="GO" id="GO:0009396">
    <property type="term" value="P:folic acid-containing compound biosynthetic process"/>
    <property type="evidence" value="ECO:0007669"/>
    <property type="project" value="TreeGrafter"/>
</dbReference>
<dbReference type="RefSeq" id="WP_153446277.1">
    <property type="nucleotide sequence ID" value="NZ_CP045699.1"/>
</dbReference>
<dbReference type="Gene3D" id="3.40.50.10420">
    <property type="entry name" value="NagB/RpiA/CoA transferase-like"/>
    <property type="match status" value="1"/>
</dbReference>
<organism evidence="6 7">
    <name type="scientific">Vibrio algicola</name>
    <dbReference type="NCBI Taxonomy" id="2662262"/>
    <lineage>
        <taxon>Bacteria</taxon>
        <taxon>Pseudomonadati</taxon>
        <taxon>Pseudomonadota</taxon>
        <taxon>Gammaproteobacteria</taxon>
        <taxon>Vibrionales</taxon>
        <taxon>Vibrionaceae</taxon>
        <taxon>Vibrio</taxon>
    </lineage>
</organism>
<feature type="binding site" evidence="4">
    <location>
        <begin position="7"/>
        <end position="11"/>
    </location>
    <ligand>
        <name>ATP</name>
        <dbReference type="ChEBI" id="CHEBI:30616"/>
    </ligand>
</feature>
<dbReference type="PANTHER" id="PTHR23407">
    <property type="entry name" value="ATPASE INHIBITOR/5-FORMYLTETRAHYDROFOLATE CYCLO-LIGASE"/>
    <property type="match status" value="1"/>
</dbReference>
<dbReference type="NCBIfam" id="TIGR02727">
    <property type="entry name" value="MTHFS_bact"/>
    <property type="match status" value="1"/>
</dbReference>
<keyword evidence="6" id="KW-0436">Ligase</keyword>
<dbReference type="SUPFAM" id="SSF100950">
    <property type="entry name" value="NagB/RpiA/CoA transferase-like"/>
    <property type="match status" value="1"/>
</dbReference>
<comment type="catalytic activity">
    <reaction evidence="5">
        <text>(6S)-5-formyl-5,6,7,8-tetrahydrofolate + ATP = (6R)-5,10-methenyltetrahydrofolate + ADP + phosphate</text>
        <dbReference type="Rhea" id="RHEA:10488"/>
        <dbReference type="ChEBI" id="CHEBI:30616"/>
        <dbReference type="ChEBI" id="CHEBI:43474"/>
        <dbReference type="ChEBI" id="CHEBI:57455"/>
        <dbReference type="ChEBI" id="CHEBI:57457"/>
        <dbReference type="ChEBI" id="CHEBI:456216"/>
        <dbReference type="EC" id="6.3.3.2"/>
    </reaction>
</comment>
<evidence type="ECO:0000313" key="6">
    <source>
        <dbReference type="EMBL" id="QGA64374.1"/>
    </source>
</evidence>
<evidence type="ECO:0000256" key="3">
    <source>
        <dbReference type="ARBA" id="ARBA00022840"/>
    </source>
</evidence>
<name>A0A5Q0TC46_9VIBR</name>
<dbReference type="PIRSF" id="PIRSF006806">
    <property type="entry name" value="FTHF_cligase"/>
    <property type="match status" value="1"/>
</dbReference>
<dbReference type="GO" id="GO:0035999">
    <property type="term" value="P:tetrahydrofolate interconversion"/>
    <property type="evidence" value="ECO:0007669"/>
    <property type="project" value="TreeGrafter"/>
</dbReference>
<dbReference type="PANTHER" id="PTHR23407:SF1">
    <property type="entry name" value="5-FORMYLTETRAHYDROFOLATE CYCLO-LIGASE"/>
    <property type="match status" value="1"/>
</dbReference>
<evidence type="ECO:0000256" key="5">
    <source>
        <dbReference type="RuleBase" id="RU361279"/>
    </source>
</evidence>
<dbReference type="AlphaFoldDB" id="A0A5Q0TC46"/>
<dbReference type="GO" id="GO:0030272">
    <property type="term" value="F:5-formyltetrahydrofolate cyclo-ligase activity"/>
    <property type="evidence" value="ECO:0007669"/>
    <property type="project" value="UniProtKB-EC"/>
</dbReference>
<sequence length="203" mass="22812">MNDALSRDQIRTSIRQKRQTLSAQEQTQAGLDLLSHIQQLPQIDQAQEIALYLSVDGEVDTMPTIQWLWQQNKKVLLPVIHPFSKGQLLFLNYTPTTPMIANQYGILEPKLDQTQICPLASVDIIFTPLVAFDDSGQRLGMGGGYYDRTLERGFETGTGASAIGLAHDCQKVAQLPIQLWDIPLATIVTPKQIWHWENNFNAL</sequence>
<dbReference type="InterPro" id="IPR024185">
    <property type="entry name" value="FTHF_cligase-like_sf"/>
</dbReference>
<comment type="similarity">
    <text evidence="1 5">Belongs to the 5-formyltetrahydrofolate cyclo-ligase family.</text>
</comment>
<proteinExistence type="inferred from homology"/>
<dbReference type="GO" id="GO:0005524">
    <property type="term" value="F:ATP binding"/>
    <property type="evidence" value="ECO:0007669"/>
    <property type="project" value="UniProtKB-KW"/>
</dbReference>
<feature type="binding site" evidence="4">
    <location>
        <position position="58"/>
    </location>
    <ligand>
        <name>substrate</name>
    </ligand>
</feature>
<dbReference type="EC" id="6.3.3.2" evidence="5"/>
<keyword evidence="7" id="KW-1185">Reference proteome</keyword>
<dbReference type="InterPro" id="IPR037171">
    <property type="entry name" value="NagB/RpiA_transferase-like"/>
</dbReference>
<evidence type="ECO:0000313" key="7">
    <source>
        <dbReference type="Proteomes" id="UP000348942"/>
    </source>
</evidence>
<evidence type="ECO:0000256" key="4">
    <source>
        <dbReference type="PIRSR" id="PIRSR006806-1"/>
    </source>
</evidence>
<evidence type="ECO:0000256" key="2">
    <source>
        <dbReference type="ARBA" id="ARBA00022741"/>
    </source>
</evidence>
<dbReference type="Proteomes" id="UP000348942">
    <property type="component" value="Chromosome 1"/>
</dbReference>
<accession>A0A5Q0TC46</accession>
<reference evidence="6 7" key="1">
    <citation type="submission" date="2019-10" db="EMBL/GenBank/DDBJ databases">
        <title>Vibrio sp. nov., isolated from Coralline algae surface.</title>
        <authorList>
            <person name="Geng Y."/>
            <person name="Zhang X."/>
        </authorList>
    </citation>
    <scope>NUCLEOTIDE SEQUENCE [LARGE SCALE GENOMIC DNA]</scope>
    <source>
        <strain evidence="6 7">SM1977</strain>
    </source>
</reference>
<dbReference type="GO" id="GO:0046872">
    <property type="term" value="F:metal ion binding"/>
    <property type="evidence" value="ECO:0007669"/>
    <property type="project" value="UniProtKB-KW"/>
</dbReference>
<dbReference type="InterPro" id="IPR002698">
    <property type="entry name" value="FTHF_cligase"/>
</dbReference>
<feature type="binding site" evidence="4">
    <location>
        <position position="53"/>
    </location>
    <ligand>
        <name>substrate</name>
    </ligand>
</feature>
<protein>
    <recommendedName>
        <fullName evidence="5">5-formyltetrahydrofolate cyclo-ligase</fullName>
        <ecNumber evidence="5">6.3.3.2</ecNumber>
    </recommendedName>
</protein>
<keyword evidence="3 4" id="KW-0067">ATP-binding</keyword>
<keyword evidence="5" id="KW-0460">Magnesium</keyword>
<feature type="binding site" evidence="4">
    <location>
        <begin position="138"/>
        <end position="146"/>
    </location>
    <ligand>
        <name>ATP</name>
        <dbReference type="ChEBI" id="CHEBI:30616"/>
    </ligand>
</feature>
<dbReference type="Pfam" id="PF01812">
    <property type="entry name" value="5-FTHF_cyc-lig"/>
    <property type="match status" value="1"/>
</dbReference>
<evidence type="ECO:0000256" key="1">
    <source>
        <dbReference type="ARBA" id="ARBA00010638"/>
    </source>
</evidence>
<gene>
    <name evidence="6" type="ORF">GFB47_02450</name>
</gene>
<comment type="cofactor">
    <cofactor evidence="5">
        <name>Mg(2+)</name>
        <dbReference type="ChEBI" id="CHEBI:18420"/>
    </cofactor>
</comment>
<keyword evidence="2 4" id="KW-0547">Nucleotide-binding</keyword>
<keyword evidence="5" id="KW-0479">Metal-binding</keyword>